<protein>
    <submittedName>
        <fullName evidence="1">Uncharacterized protein</fullName>
    </submittedName>
</protein>
<proteinExistence type="predicted"/>
<dbReference type="Proteomes" id="UP000030125">
    <property type="component" value="Unassembled WGS sequence"/>
</dbReference>
<dbReference type="AlphaFoldDB" id="A0A0A2EWD5"/>
<name>A0A0A2EWD5_PORCN</name>
<evidence type="ECO:0000313" key="1">
    <source>
        <dbReference type="EMBL" id="KGN83201.1"/>
    </source>
</evidence>
<organism evidence="1 2">
    <name type="scientific">Porphyromonas cangingivalis</name>
    <dbReference type="NCBI Taxonomy" id="36874"/>
    <lineage>
        <taxon>Bacteria</taxon>
        <taxon>Pseudomonadati</taxon>
        <taxon>Bacteroidota</taxon>
        <taxon>Bacteroidia</taxon>
        <taxon>Bacteroidales</taxon>
        <taxon>Porphyromonadaceae</taxon>
        <taxon>Porphyromonas</taxon>
    </lineage>
</organism>
<dbReference type="EMBL" id="JQJD01000001">
    <property type="protein sequence ID" value="KGN83201.1"/>
    <property type="molecule type" value="Genomic_DNA"/>
</dbReference>
<accession>A0A0A2EWD5</accession>
<sequence>MTNKGRHSPHTNAIISLFNPRNIGYPKEAGLPTRSEVLRLPILFYPKTVASYSTMMILRLRGQCRLCTDFPFNPILMRD</sequence>
<gene>
    <name evidence="1" type="ORF">HQ35_00015</name>
</gene>
<comment type="caution">
    <text evidence="1">The sequence shown here is derived from an EMBL/GenBank/DDBJ whole genome shotgun (WGS) entry which is preliminary data.</text>
</comment>
<keyword evidence="2" id="KW-1185">Reference proteome</keyword>
<evidence type="ECO:0000313" key="2">
    <source>
        <dbReference type="Proteomes" id="UP000030125"/>
    </source>
</evidence>
<reference evidence="1 2" key="1">
    <citation type="submission" date="2014-08" db="EMBL/GenBank/DDBJ databases">
        <title>Porphyromonas cangingivalis strain:COT-109_OH1386 Genome sequencing.</title>
        <authorList>
            <person name="Wallis C."/>
            <person name="Deusch O."/>
            <person name="O'Flynn C."/>
            <person name="Davis I."/>
            <person name="Jospin G."/>
            <person name="Darling A.E."/>
            <person name="Coil D.A."/>
            <person name="Alexiev A."/>
            <person name="Horsfall A."/>
            <person name="Kirkwood N."/>
            <person name="Harris S."/>
            <person name="Eisen J.A."/>
        </authorList>
    </citation>
    <scope>NUCLEOTIDE SEQUENCE [LARGE SCALE GENOMIC DNA]</scope>
    <source>
        <strain evidence="2">COT-109 OH1386</strain>
    </source>
</reference>
<dbReference type="STRING" id="36874.HQ34_09845"/>